<organism evidence="2 3">
    <name type="scientific">Melanopsichium pennsylvanicum</name>
    <dbReference type="NCBI Taxonomy" id="63383"/>
    <lineage>
        <taxon>Eukaryota</taxon>
        <taxon>Fungi</taxon>
        <taxon>Dikarya</taxon>
        <taxon>Basidiomycota</taxon>
        <taxon>Ustilaginomycotina</taxon>
        <taxon>Ustilaginomycetes</taxon>
        <taxon>Ustilaginales</taxon>
        <taxon>Ustilaginaceae</taxon>
        <taxon>Melanopsichium</taxon>
    </lineage>
</organism>
<dbReference type="Proteomes" id="UP001294444">
    <property type="component" value="Unassembled WGS sequence"/>
</dbReference>
<accession>A0AAJ4XLY9</accession>
<feature type="region of interest" description="Disordered" evidence="1">
    <location>
        <begin position="40"/>
        <end position="59"/>
    </location>
</feature>
<dbReference type="AlphaFoldDB" id="A0AAJ4XLY9"/>
<gene>
    <name evidence="2" type="ORF">MEPE_03090</name>
</gene>
<name>A0AAJ4XLY9_9BASI</name>
<reference evidence="2" key="1">
    <citation type="submission" date="2023-10" db="EMBL/GenBank/DDBJ databases">
        <authorList>
            <person name="Guldener U."/>
        </authorList>
    </citation>
    <scope>NUCLEOTIDE SEQUENCE</scope>
    <source>
        <strain evidence="2">Mp4</strain>
    </source>
</reference>
<sequence>MQSTTSIPVRVISAVCSARTLKKWVMQSLQPQLKCITTNKSPSVASEAPGTEHSYDSKRGHLERCKRQQPRLVNTGSRMKVKINTDHDNLIRLCSIQRPFLCPAWLAFASDFIVVHAFEAHTKLKRGSVRGSVDASISRWRPKRVSIAIQLLTPSLSVKGAILNL</sequence>
<evidence type="ECO:0000256" key="1">
    <source>
        <dbReference type="SAM" id="MobiDB-lite"/>
    </source>
</evidence>
<proteinExistence type="predicted"/>
<comment type="caution">
    <text evidence="2">The sequence shown here is derived from an EMBL/GenBank/DDBJ whole genome shotgun (WGS) entry which is preliminary data.</text>
</comment>
<protein>
    <submittedName>
        <fullName evidence="2">Uncharacterized protein</fullName>
    </submittedName>
</protein>
<evidence type="ECO:0000313" key="2">
    <source>
        <dbReference type="EMBL" id="SNX84381.1"/>
    </source>
</evidence>
<evidence type="ECO:0000313" key="3">
    <source>
        <dbReference type="Proteomes" id="UP001294444"/>
    </source>
</evidence>
<keyword evidence="3" id="KW-1185">Reference proteome</keyword>
<dbReference type="EMBL" id="OAPG01000006">
    <property type="protein sequence ID" value="SNX84381.1"/>
    <property type="molecule type" value="Genomic_DNA"/>
</dbReference>